<keyword evidence="2 8" id="KW-1003">Cell membrane</keyword>
<name>A0A2Z6DZ71_HYDTE</name>
<dbReference type="PANTHER" id="PTHR24220:SF689">
    <property type="entry name" value="LIPOPROTEIN-RELEASING SYSTEM ATP-BINDING PROTEIN LOLD"/>
    <property type="match status" value="1"/>
</dbReference>
<dbReference type="AlphaFoldDB" id="A0A2Z6DZ71"/>
<dbReference type="Gene3D" id="3.40.50.300">
    <property type="entry name" value="P-loop containing nucleotide triphosphate hydrolases"/>
    <property type="match status" value="1"/>
</dbReference>
<comment type="similarity">
    <text evidence="8">Belongs to the ABC transporter superfamily. Lipoprotein translocase (TC 3.A.1.125) family.</text>
</comment>
<dbReference type="PANTHER" id="PTHR24220">
    <property type="entry name" value="IMPORT ATP-BINDING PROTEIN"/>
    <property type="match status" value="1"/>
</dbReference>
<dbReference type="InterPro" id="IPR027417">
    <property type="entry name" value="P-loop_NTPase"/>
</dbReference>
<dbReference type="GO" id="GO:0005524">
    <property type="term" value="F:ATP binding"/>
    <property type="evidence" value="ECO:0007669"/>
    <property type="project" value="UniProtKB-UniRule"/>
</dbReference>
<dbReference type="CDD" id="cd03255">
    <property type="entry name" value="ABC_MJ0796_LolCDE_FtsE"/>
    <property type="match status" value="1"/>
</dbReference>
<organism evidence="10 11">
    <name type="scientific">Hydrogenophilus thermoluteolus</name>
    <name type="common">Pseudomonas hydrogenothermophila</name>
    <dbReference type="NCBI Taxonomy" id="297"/>
    <lineage>
        <taxon>Bacteria</taxon>
        <taxon>Pseudomonadati</taxon>
        <taxon>Pseudomonadota</taxon>
        <taxon>Hydrogenophilia</taxon>
        <taxon>Hydrogenophilales</taxon>
        <taxon>Hydrogenophilaceae</taxon>
        <taxon>Hydrogenophilus</taxon>
    </lineage>
</organism>
<proteinExistence type="inferred from homology"/>
<evidence type="ECO:0000256" key="7">
    <source>
        <dbReference type="ARBA" id="ARBA00023136"/>
    </source>
</evidence>
<dbReference type="FunFam" id="3.40.50.300:FF:000230">
    <property type="entry name" value="Lipoprotein-releasing system ATP-binding protein LolD"/>
    <property type="match status" value="1"/>
</dbReference>
<evidence type="ECO:0000256" key="5">
    <source>
        <dbReference type="ARBA" id="ARBA00022840"/>
    </source>
</evidence>
<keyword evidence="3 8" id="KW-0997">Cell inner membrane</keyword>
<evidence type="ECO:0000256" key="8">
    <source>
        <dbReference type="RuleBase" id="RU367068"/>
    </source>
</evidence>
<evidence type="ECO:0000256" key="2">
    <source>
        <dbReference type="ARBA" id="ARBA00022475"/>
    </source>
</evidence>
<accession>A0A2Z6DZ71</accession>
<evidence type="ECO:0000313" key="10">
    <source>
        <dbReference type="EMBL" id="BBD77650.1"/>
    </source>
</evidence>
<keyword evidence="5 8" id="KW-0067">ATP-binding</keyword>
<dbReference type="InterPro" id="IPR017871">
    <property type="entry name" value="ABC_transporter-like_CS"/>
</dbReference>
<evidence type="ECO:0000256" key="6">
    <source>
        <dbReference type="ARBA" id="ARBA00022967"/>
    </source>
</evidence>
<comment type="subcellular location">
    <subcellularLocation>
        <location evidence="8">Cell inner membrane</location>
        <topology evidence="8">Peripheral membrane protein</topology>
    </subcellularLocation>
</comment>
<keyword evidence="10" id="KW-0449">Lipoprotein</keyword>
<comment type="function">
    <text evidence="8">Part of the ABC transporter complex LolCDE involved in the translocation of mature outer membrane-directed lipoproteins, from the inner membrane to the periplasmic chaperone, LolA. Responsible for the formation of the LolA-lipoprotein complex in an ATP-dependent manner.</text>
</comment>
<dbReference type="OrthoDB" id="9766351at2"/>
<dbReference type="EC" id="7.6.2.-" evidence="8"/>
<evidence type="ECO:0000256" key="3">
    <source>
        <dbReference type="ARBA" id="ARBA00022519"/>
    </source>
</evidence>
<dbReference type="PROSITE" id="PS50893">
    <property type="entry name" value="ABC_TRANSPORTER_2"/>
    <property type="match status" value="1"/>
</dbReference>
<dbReference type="EMBL" id="AP018558">
    <property type="protein sequence ID" value="BBD77650.1"/>
    <property type="molecule type" value="Genomic_DNA"/>
</dbReference>
<evidence type="ECO:0000256" key="4">
    <source>
        <dbReference type="ARBA" id="ARBA00022741"/>
    </source>
</evidence>
<keyword evidence="4 8" id="KW-0547">Nucleotide-binding</keyword>
<dbReference type="GO" id="GO:0005886">
    <property type="term" value="C:plasma membrane"/>
    <property type="evidence" value="ECO:0007669"/>
    <property type="project" value="UniProtKB-SubCell"/>
</dbReference>
<dbReference type="SMART" id="SM00382">
    <property type="entry name" value="AAA"/>
    <property type="match status" value="1"/>
</dbReference>
<dbReference type="RefSeq" id="WP_119335369.1">
    <property type="nucleotide sequence ID" value="NZ_AP018558.1"/>
</dbReference>
<dbReference type="GO" id="GO:0016887">
    <property type="term" value="F:ATP hydrolysis activity"/>
    <property type="evidence" value="ECO:0007669"/>
    <property type="project" value="InterPro"/>
</dbReference>
<reference evidence="10 11" key="1">
    <citation type="submission" date="2018-04" db="EMBL/GenBank/DDBJ databases">
        <title>Complete genome sequence of Hydrogenophilus thermoluteolus TH-1.</title>
        <authorList>
            <person name="Arai H."/>
        </authorList>
    </citation>
    <scope>NUCLEOTIDE SEQUENCE [LARGE SCALE GENOMIC DNA]</scope>
    <source>
        <strain evidence="10 11">TH-1</strain>
    </source>
</reference>
<dbReference type="Pfam" id="PF00005">
    <property type="entry name" value="ABC_tran"/>
    <property type="match status" value="1"/>
</dbReference>
<evidence type="ECO:0000256" key="1">
    <source>
        <dbReference type="ARBA" id="ARBA00022448"/>
    </source>
</evidence>
<evidence type="ECO:0000259" key="9">
    <source>
        <dbReference type="PROSITE" id="PS50893"/>
    </source>
</evidence>
<dbReference type="InterPro" id="IPR003439">
    <property type="entry name" value="ABC_transporter-like_ATP-bd"/>
</dbReference>
<dbReference type="GO" id="GO:0022857">
    <property type="term" value="F:transmembrane transporter activity"/>
    <property type="evidence" value="ECO:0007669"/>
    <property type="project" value="TreeGrafter"/>
</dbReference>
<keyword evidence="6 8" id="KW-1278">Translocase</keyword>
<sequence length="230" mass="24414">MSEAVLIAQGLSKRYQDAGTAVSVLSGVDLTVRRGESVAVVGVSGSGKSTLLHLLAGLDTPTAGEVVLLGARIHTLSERAKGRLRNQALGFVYQFHHLLPEFTALENVMMPLVIRREARESAERSARALLATVGLADRAHHRPAQLSGGERQRVAIARALVTQPACVLADEPTGNLDRGNAEQVFALLQAAARERGAALVVVTHDETLAARLDRTYHLVAGRLTEGGGPN</sequence>
<dbReference type="KEGG" id="htl:HPTL_1386"/>
<gene>
    <name evidence="8" type="primary">lolD</name>
    <name evidence="10" type="ORF">HPTL_1386</name>
</gene>
<comment type="subunit">
    <text evidence="8">The complex is composed of two ATP-binding proteins (LolD) and two transmembrane proteins (LolC and LolE).</text>
</comment>
<dbReference type="PROSITE" id="PS00211">
    <property type="entry name" value="ABC_TRANSPORTER_1"/>
    <property type="match status" value="1"/>
</dbReference>
<evidence type="ECO:0000313" key="11">
    <source>
        <dbReference type="Proteomes" id="UP000262004"/>
    </source>
</evidence>
<dbReference type="InterPro" id="IPR011924">
    <property type="entry name" value="LolD_lipo_ATP-bd"/>
</dbReference>
<dbReference type="NCBIfam" id="TIGR02211">
    <property type="entry name" value="LolD_lipo_ex"/>
    <property type="match status" value="1"/>
</dbReference>
<dbReference type="SUPFAM" id="SSF52540">
    <property type="entry name" value="P-loop containing nucleoside triphosphate hydrolases"/>
    <property type="match status" value="1"/>
</dbReference>
<dbReference type="InterPro" id="IPR015854">
    <property type="entry name" value="ABC_transpr_LolD-like"/>
</dbReference>
<keyword evidence="11" id="KW-1185">Reference proteome</keyword>
<dbReference type="InterPro" id="IPR003593">
    <property type="entry name" value="AAA+_ATPase"/>
</dbReference>
<dbReference type="GO" id="GO:0089705">
    <property type="term" value="P:protein localization to outer membrane"/>
    <property type="evidence" value="ECO:0007669"/>
    <property type="project" value="TreeGrafter"/>
</dbReference>
<dbReference type="Proteomes" id="UP000262004">
    <property type="component" value="Chromosome"/>
</dbReference>
<keyword evidence="1 8" id="KW-0813">Transport</keyword>
<dbReference type="GO" id="GO:0044874">
    <property type="term" value="P:lipoprotein localization to outer membrane"/>
    <property type="evidence" value="ECO:0007669"/>
    <property type="project" value="UniProtKB-ARBA"/>
</dbReference>
<keyword evidence="7 8" id="KW-0472">Membrane</keyword>
<protein>
    <recommendedName>
        <fullName evidence="8">Lipoprotein-releasing system ATP-binding protein LolD</fullName>
        <ecNumber evidence="8">7.6.2.-</ecNumber>
    </recommendedName>
</protein>
<feature type="domain" description="ABC transporter" evidence="9">
    <location>
        <begin position="6"/>
        <end position="230"/>
    </location>
</feature>
<dbReference type="InterPro" id="IPR017911">
    <property type="entry name" value="MacB-like_ATP-bd"/>
</dbReference>